<dbReference type="OrthoDB" id="10428188at2759"/>
<keyword evidence="2" id="KW-0812">Transmembrane</keyword>
<accession>A0A9Q1G4Y9</accession>
<proteinExistence type="predicted"/>
<dbReference type="Proteomes" id="UP001152622">
    <property type="component" value="Chromosome 2"/>
</dbReference>
<dbReference type="AlphaFoldDB" id="A0A9Q1G4Y9"/>
<reference evidence="3" key="1">
    <citation type="journal article" date="2023" name="Science">
        <title>Genome structures resolve the early diversification of teleost fishes.</title>
        <authorList>
            <person name="Parey E."/>
            <person name="Louis A."/>
            <person name="Montfort J."/>
            <person name="Bouchez O."/>
            <person name="Roques C."/>
            <person name="Iampietro C."/>
            <person name="Lluch J."/>
            <person name="Castinel A."/>
            <person name="Donnadieu C."/>
            <person name="Desvignes T."/>
            <person name="Floi Bucao C."/>
            <person name="Jouanno E."/>
            <person name="Wen M."/>
            <person name="Mejri S."/>
            <person name="Dirks R."/>
            <person name="Jansen H."/>
            <person name="Henkel C."/>
            <person name="Chen W.J."/>
            <person name="Zahm M."/>
            <person name="Cabau C."/>
            <person name="Klopp C."/>
            <person name="Thompson A.W."/>
            <person name="Robinson-Rechavi M."/>
            <person name="Braasch I."/>
            <person name="Lecointre G."/>
            <person name="Bobe J."/>
            <person name="Postlethwait J.H."/>
            <person name="Berthelot C."/>
            <person name="Roest Crollius H."/>
            <person name="Guiguen Y."/>
        </authorList>
    </citation>
    <scope>NUCLEOTIDE SEQUENCE</scope>
    <source>
        <strain evidence="3">WJC10195</strain>
    </source>
</reference>
<evidence type="ECO:0000256" key="1">
    <source>
        <dbReference type="SAM" id="MobiDB-lite"/>
    </source>
</evidence>
<evidence type="ECO:0000313" key="4">
    <source>
        <dbReference type="Proteomes" id="UP001152622"/>
    </source>
</evidence>
<comment type="caution">
    <text evidence="3">The sequence shown here is derived from an EMBL/GenBank/DDBJ whole genome shotgun (WGS) entry which is preliminary data.</text>
</comment>
<sequence length="223" mass="25166">MNCVSLYGENVIPSFINLSIGAYRFCLGLLIKYCFLCLLLVHSDRESDFDDNHNSHDEEQEVPHSEEEMDIDQAPEPEEGIGNAHDNEVPDPYPWRSFTEAALSLFFETSGISEATFSSLLEIISHESFKKEDVPPNVSALKNIRKKLPTVPISVHGEDSSFYYFDMEKTVAKTLENNKHMAKMTFVPVTNCHRDACNSRLFHESKLFGIQSIGTNVGKVTGR</sequence>
<feature type="compositionally biased region" description="Acidic residues" evidence="1">
    <location>
        <begin position="67"/>
        <end position="79"/>
    </location>
</feature>
<name>A0A9Q1G4Y9_SYNKA</name>
<organism evidence="3 4">
    <name type="scientific">Synaphobranchus kaupii</name>
    <name type="common">Kaup's arrowtooth eel</name>
    <dbReference type="NCBI Taxonomy" id="118154"/>
    <lineage>
        <taxon>Eukaryota</taxon>
        <taxon>Metazoa</taxon>
        <taxon>Chordata</taxon>
        <taxon>Craniata</taxon>
        <taxon>Vertebrata</taxon>
        <taxon>Euteleostomi</taxon>
        <taxon>Actinopterygii</taxon>
        <taxon>Neopterygii</taxon>
        <taxon>Teleostei</taxon>
        <taxon>Anguilliformes</taxon>
        <taxon>Synaphobranchidae</taxon>
        <taxon>Synaphobranchus</taxon>
    </lineage>
</organism>
<gene>
    <name evidence="3" type="ORF">SKAU_G00060700</name>
</gene>
<dbReference type="EMBL" id="JAINUF010000002">
    <property type="protein sequence ID" value="KAJ8375490.1"/>
    <property type="molecule type" value="Genomic_DNA"/>
</dbReference>
<keyword evidence="2" id="KW-1133">Transmembrane helix</keyword>
<evidence type="ECO:0000313" key="3">
    <source>
        <dbReference type="EMBL" id="KAJ8375490.1"/>
    </source>
</evidence>
<feature type="region of interest" description="Disordered" evidence="1">
    <location>
        <begin position="48"/>
        <end position="87"/>
    </location>
</feature>
<feature type="compositionally biased region" description="Basic and acidic residues" evidence="1">
    <location>
        <begin position="48"/>
        <end position="66"/>
    </location>
</feature>
<evidence type="ECO:0000256" key="2">
    <source>
        <dbReference type="SAM" id="Phobius"/>
    </source>
</evidence>
<keyword evidence="2" id="KW-0472">Membrane</keyword>
<protein>
    <submittedName>
        <fullName evidence="3">Uncharacterized protein</fullName>
    </submittedName>
</protein>
<feature type="transmembrane region" description="Helical" evidence="2">
    <location>
        <begin position="20"/>
        <end position="41"/>
    </location>
</feature>
<keyword evidence="4" id="KW-1185">Reference proteome</keyword>